<dbReference type="PANTHER" id="PTHR21136">
    <property type="entry name" value="SNARE PROTEINS"/>
    <property type="match status" value="1"/>
</dbReference>
<dbReference type="GO" id="GO:0016192">
    <property type="term" value="P:vesicle-mediated transport"/>
    <property type="evidence" value="ECO:0007669"/>
    <property type="project" value="InterPro"/>
</dbReference>
<evidence type="ECO:0000313" key="4">
    <source>
        <dbReference type="EMBL" id="ARF08579.1"/>
    </source>
</evidence>
<dbReference type="GO" id="GO:0015031">
    <property type="term" value="P:protein transport"/>
    <property type="evidence" value="ECO:0007669"/>
    <property type="project" value="UniProtKB-KW"/>
</dbReference>
<dbReference type="EMBL" id="KY684083">
    <property type="protein sequence ID" value="ARF08579.1"/>
    <property type="molecule type" value="Genomic_DNA"/>
</dbReference>
<dbReference type="InterPro" id="IPR051097">
    <property type="entry name" value="Synaptobrevin-like_transport"/>
</dbReference>
<protein>
    <submittedName>
        <fullName evidence="4">SNARE motif protein</fullName>
    </submittedName>
</protein>
<feature type="domain" description="V-SNARE coiled-coil homology" evidence="3">
    <location>
        <begin position="6"/>
        <end position="66"/>
    </location>
</feature>
<accession>A0A1V0SA55</accession>
<dbReference type="PRINTS" id="PR00219">
    <property type="entry name" value="SYNAPTOBREVN"/>
</dbReference>
<reference evidence="4" key="1">
    <citation type="journal article" date="2017" name="Science">
        <title>Giant viruses with an expanded complement of translation system components.</title>
        <authorList>
            <person name="Schulz F."/>
            <person name="Yutin N."/>
            <person name="Ivanova N.N."/>
            <person name="Ortega D.R."/>
            <person name="Lee T.K."/>
            <person name="Vierheilig J."/>
            <person name="Daims H."/>
            <person name="Horn M."/>
            <person name="Wagner M."/>
            <person name="Jensen G.J."/>
            <person name="Kyrpides N.C."/>
            <person name="Koonin E.V."/>
            <person name="Woyke T."/>
        </authorList>
    </citation>
    <scope>NUCLEOTIDE SEQUENCE</scope>
    <source>
        <strain evidence="4">CTV1</strain>
    </source>
</reference>
<evidence type="ECO:0000259" key="3">
    <source>
        <dbReference type="PROSITE" id="PS50892"/>
    </source>
</evidence>
<sequence>MDPREHIKNIKTKIGNVKNTMIENIDSILSRGDKLEEISLKTENLADAGKEFKKNSVQTRRLMCAKSCILLTILLLIMLCVILTVAIIITITVIIVKQKIE</sequence>
<name>A0A1V0SA55_9VIRU</name>
<dbReference type="InterPro" id="IPR042855">
    <property type="entry name" value="V_SNARE_CC"/>
</dbReference>
<dbReference type="GO" id="GO:0016020">
    <property type="term" value="C:membrane"/>
    <property type="evidence" value="ECO:0007669"/>
    <property type="project" value="InterPro"/>
</dbReference>
<dbReference type="Gene3D" id="1.20.5.110">
    <property type="match status" value="1"/>
</dbReference>
<keyword evidence="1" id="KW-0813">Transport</keyword>
<dbReference type="Pfam" id="PF00957">
    <property type="entry name" value="Synaptobrevin"/>
    <property type="match status" value="1"/>
</dbReference>
<feature type="transmembrane region" description="Helical" evidence="2">
    <location>
        <begin position="68"/>
        <end position="96"/>
    </location>
</feature>
<dbReference type="CDD" id="cd15843">
    <property type="entry name" value="R-SNARE"/>
    <property type="match status" value="1"/>
</dbReference>
<keyword evidence="1" id="KW-0653">Protein transport</keyword>
<evidence type="ECO:0000256" key="2">
    <source>
        <dbReference type="SAM" id="Phobius"/>
    </source>
</evidence>
<dbReference type="InterPro" id="IPR001388">
    <property type="entry name" value="Synaptobrevin-like"/>
</dbReference>
<dbReference type="PANTHER" id="PTHR21136:SF168">
    <property type="entry name" value="VESICLE-ASSOCIATED MEMBRANE PROTEIN 9"/>
    <property type="match status" value="1"/>
</dbReference>
<organism evidence="4">
    <name type="scientific">Catovirus CTV1</name>
    <dbReference type="NCBI Taxonomy" id="1977631"/>
    <lineage>
        <taxon>Viruses</taxon>
        <taxon>Varidnaviria</taxon>
        <taxon>Bamfordvirae</taxon>
        <taxon>Nucleocytoviricota</taxon>
        <taxon>Megaviricetes</taxon>
        <taxon>Imitervirales</taxon>
        <taxon>Mimiviridae</taxon>
        <taxon>Klosneuvirinae</taxon>
        <taxon>Catovirus</taxon>
    </lineage>
</organism>
<dbReference type="PROSITE" id="PS50892">
    <property type="entry name" value="V_SNARE"/>
    <property type="match status" value="1"/>
</dbReference>
<keyword evidence="2" id="KW-1133">Transmembrane helix</keyword>
<keyword evidence="2" id="KW-0472">Membrane</keyword>
<keyword evidence="2" id="KW-0812">Transmembrane</keyword>
<gene>
    <name evidence="4" type="ORF">Catovirus_1_629</name>
</gene>
<proteinExistence type="predicted"/>
<dbReference type="SUPFAM" id="SSF58038">
    <property type="entry name" value="SNARE fusion complex"/>
    <property type="match status" value="1"/>
</dbReference>
<evidence type="ECO:0000256" key="1">
    <source>
        <dbReference type="ARBA" id="ARBA00022927"/>
    </source>
</evidence>